<evidence type="ECO:0000256" key="2">
    <source>
        <dbReference type="ARBA" id="ARBA00008061"/>
    </source>
</evidence>
<name>A0A0F4Z4A8_RASE3</name>
<dbReference type="InterPro" id="IPR006047">
    <property type="entry name" value="GH13_cat_dom"/>
</dbReference>
<dbReference type="OrthoDB" id="204980at2759"/>
<evidence type="ECO:0000256" key="3">
    <source>
        <dbReference type="ARBA" id="ARBA00022723"/>
    </source>
</evidence>
<feature type="signal peptide" evidence="12">
    <location>
        <begin position="1"/>
        <end position="22"/>
    </location>
</feature>
<dbReference type="PANTHER" id="PTHR10357:SF218">
    <property type="entry name" value="ALPHA-AMYLASE"/>
    <property type="match status" value="1"/>
</dbReference>
<feature type="chain" id="PRO_5002482361" evidence="12">
    <location>
        <begin position="23"/>
        <end position="437"/>
    </location>
</feature>
<keyword evidence="10" id="KW-1015">Disulfide bond</keyword>
<feature type="disulfide bond" evidence="10">
    <location>
        <begin position="176"/>
        <end position="190"/>
    </location>
</feature>
<dbReference type="RefSeq" id="XP_013331767.1">
    <property type="nucleotide sequence ID" value="XM_013476313.1"/>
</dbReference>
<gene>
    <name evidence="14" type="ORF">T310_0860</name>
</gene>
<dbReference type="GeneID" id="25312914"/>
<keyword evidence="6" id="KW-0119">Carbohydrate metabolism</keyword>
<dbReference type="PIRSF" id="PIRSF001024">
    <property type="entry name" value="Alph-amyl_fung"/>
    <property type="match status" value="1"/>
</dbReference>
<evidence type="ECO:0000256" key="5">
    <source>
        <dbReference type="ARBA" id="ARBA00022837"/>
    </source>
</evidence>
<evidence type="ECO:0000313" key="14">
    <source>
        <dbReference type="EMBL" id="KKA25155.1"/>
    </source>
</evidence>
<feature type="domain" description="Glycosyl hydrolase family 13 catalytic" evidence="13">
    <location>
        <begin position="35"/>
        <end position="395"/>
    </location>
</feature>
<dbReference type="Proteomes" id="UP000053958">
    <property type="component" value="Unassembled WGS sequence"/>
</dbReference>
<dbReference type="EMBL" id="LASV01000035">
    <property type="protein sequence ID" value="KKA25155.1"/>
    <property type="molecule type" value="Genomic_DNA"/>
</dbReference>
<evidence type="ECO:0000256" key="11">
    <source>
        <dbReference type="PIRSR" id="PIRSR001024-5"/>
    </source>
</evidence>
<feature type="site" description="Transition state stabilizer" evidence="9">
    <location>
        <position position="323"/>
    </location>
</feature>
<feature type="active site" description="Proton donor" evidence="8">
    <location>
        <position position="257"/>
    </location>
</feature>
<comment type="caution">
    <text evidence="14">The sequence shown here is derived from an EMBL/GenBank/DDBJ whole genome shotgun (WGS) entry which is preliminary data.</text>
</comment>
<evidence type="ECO:0000256" key="1">
    <source>
        <dbReference type="ARBA" id="ARBA00001913"/>
    </source>
</evidence>
<dbReference type="FunFam" id="3.20.20.80:FF:000120">
    <property type="entry name" value="Alpha-amylase A"/>
    <property type="match status" value="1"/>
</dbReference>
<evidence type="ECO:0000256" key="4">
    <source>
        <dbReference type="ARBA" id="ARBA00022801"/>
    </source>
</evidence>
<sequence length="437" mass="48908">MKELRPSILSFSLLGLVHSAWGAGVEAWKSRSVYQLMTDRFALTDLSTKAPCDTAAGLYCGGTWRGIINNLDYIQGMGFDAIYVSPIIKNLEGRVSYGEAYHGYWAQDLYALNEHFGTEQDFQDLITALHNRSMYLMVDTTINNMAWMTNGSDPATSVNYGALTPFNQASYYHPYCPITNYEDYPLAQRCWTGDDIVALPDLAQEKIEVASMLNAWIKSTLANYSIDGLRIDAAKHVYPNYLPQFFQATGSMFMTGEVFEQSADIICNYQKNYLPSVPNYPIYYAVISAFTQGNVSALSDEIQLMSDLCPDVTALTTFTENHDISRFASYTDDLALAKNVLAFTILFDGVPMVYQGQEQHFKGNGTPYNREALWTSGYNTNAPLYQLVATLNKVRKQAGRVDPQYYDVVSYPIYTGSSEIAIRKGNEGRQTILVLSS</sequence>
<comment type="cofactor">
    <cofactor evidence="1">
        <name>Ca(2+)</name>
        <dbReference type="ChEBI" id="CHEBI:29108"/>
    </cofactor>
</comment>
<dbReference type="AlphaFoldDB" id="A0A0F4Z4A8"/>
<feature type="disulfide bond" evidence="10">
    <location>
        <begin position="52"/>
        <end position="60"/>
    </location>
</feature>
<evidence type="ECO:0000313" key="15">
    <source>
        <dbReference type="Proteomes" id="UP000053958"/>
    </source>
</evidence>
<protein>
    <submittedName>
        <fullName evidence="14">Alpha-amylase</fullName>
    </submittedName>
</protein>
<evidence type="ECO:0000256" key="10">
    <source>
        <dbReference type="PIRSR" id="PIRSR001024-4"/>
    </source>
</evidence>
<dbReference type="CDD" id="cd11319">
    <property type="entry name" value="AmyAc_euk_AmyA"/>
    <property type="match status" value="1"/>
</dbReference>
<dbReference type="SUPFAM" id="SSF51445">
    <property type="entry name" value="(Trans)glycosidases"/>
    <property type="match status" value="1"/>
</dbReference>
<accession>A0A0F4Z4A8</accession>
<keyword evidence="15" id="KW-1185">Reference proteome</keyword>
<keyword evidence="5" id="KW-0106">Calcium</keyword>
<feature type="binding site" evidence="11">
    <location>
        <position position="230"/>
    </location>
    <ligand>
        <name>substrate</name>
    </ligand>
</feature>
<keyword evidence="3" id="KW-0479">Metal-binding</keyword>
<dbReference type="InterPro" id="IPR017853">
    <property type="entry name" value="GH"/>
</dbReference>
<comment type="similarity">
    <text evidence="2">Belongs to the glycosyl hydrolase 13 family.</text>
</comment>
<dbReference type="PANTHER" id="PTHR10357">
    <property type="entry name" value="ALPHA-AMYLASE FAMILY MEMBER"/>
    <property type="match status" value="1"/>
</dbReference>
<feature type="active site" description="Nucleophile" evidence="8">
    <location>
        <position position="232"/>
    </location>
</feature>
<dbReference type="InterPro" id="IPR013777">
    <property type="entry name" value="A-amylase-like"/>
</dbReference>
<feature type="binding site" evidence="11">
    <location>
        <position position="323"/>
    </location>
    <ligand>
        <name>substrate</name>
    </ligand>
</feature>
<dbReference type="GO" id="GO:0004556">
    <property type="term" value="F:alpha-amylase activity"/>
    <property type="evidence" value="ECO:0007669"/>
    <property type="project" value="InterPro"/>
</dbReference>
<feature type="binding site" evidence="11">
    <location>
        <position position="105"/>
    </location>
    <ligand>
        <name>substrate</name>
    </ligand>
</feature>
<evidence type="ECO:0000256" key="8">
    <source>
        <dbReference type="PIRSR" id="PIRSR001024-1"/>
    </source>
</evidence>
<proteinExistence type="inferred from homology"/>
<feature type="non-terminal residue" evidence="14">
    <location>
        <position position="437"/>
    </location>
</feature>
<feature type="binding site" evidence="11">
    <location>
        <position position="370"/>
    </location>
    <ligand>
        <name>substrate</name>
    </ligand>
</feature>
<reference evidence="14 15" key="1">
    <citation type="submission" date="2015-04" db="EMBL/GenBank/DDBJ databases">
        <authorList>
            <person name="Heijne W.H."/>
            <person name="Fedorova N.D."/>
            <person name="Nierman W.C."/>
            <person name="Vollebregt A.W."/>
            <person name="Zhao Z."/>
            <person name="Wu L."/>
            <person name="Kumar M."/>
            <person name="Stam H."/>
            <person name="van den Berg M.A."/>
            <person name="Pel H.J."/>
        </authorList>
    </citation>
    <scope>NUCLEOTIDE SEQUENCE [LARGE SCALE GENOMIC DNA]</scope>
    <source>
        <strain evidence="14 15">CBS 393.64</strain>
    </source>
</reference>
<dbReference type="SMART" id="SM00642">
    <property type="entry name" value="Aamy"/>
    <property type="match status" value="1"/>
</dbReference>
<organism evidence="14 15">
    <name type="scientific">Rasamsonia emersonii (strain ATCC 16479 / CBS 393.64 / IMI 116815)</name>
    <dbReference type="NCBI Taxonomy" id="1408163"/>
    <lineage>
        <taxon>Eukaryota</taxon>
        <taxon>Fungi</taxon>
        <taxon>Dikarya</taxon>
        <taxon>Ascomycota</taxon>
        <taxon>Pezizomycotina</taxon>
        <taxon>Eurotiomycetes</taxon>
        <taxon>Eurotiomycetidae</taxon>
        <taxon>Eurotiales</taxon>
        <taxon>Trichocomaceae</taxon>
        <taxon>Rasamsonia</taxon>
    </lineage>
</organism>
<dbReference type="GO" id="GO:0005509">
    <property type="term" value="F:calcium ion binding"/>
    <property type="evidence" value="ECO:0007669"/>
    <property type="project" value="InterPro"/>
</dbReference>
<dbReference type="Gene3D" id="3.20.20.80">
    <property type="entry name" value="Glycosidases"/>
    <property type="match status" value="1"/>
</dbReference>
<feature type="disulfide bond" evidence="10">
    <location>
        <begin position="267"/>
        <end position="309"/>
    </location>
</feature>
<keyword evidence="4" id="KW-0378">Hydrolase</keyword>
<keyword evidence="12" id="KW-0732">Signal</keyword>
<evidence type="ECO:0000256" key="12">
    <source>
        <dbReference type="SAM" id="SignalP"/>
    </source>
</evidence>
<evidence type="ECO:0000259" key="13">
    <source>
        <dbReference type="SMART" id="SM00642"/>
    </source>
</evidence>
<evidence type="ECO:0000256" key="6">
    <source>
        <dbReference type="ARBA" id="ARBA00023277"/>
    </source>
</evidence>
<evidence type="ECO:0000256" key="7">
    <source>
        <dbReference type="ARBA" id="ARBA00023295"/>
    </source>
</evidence>
<evidence type="ECO:0000256" key="9">
    <source>
        <dbReference type="PIRSR" id="PIRSR001024-2"/>
    </source>
</evidence>
<dbReference type="STRING" id="1408163.A0A0F4Z4A8"/>
<dbReference type="Pfam" id="PF00128">
    <property type="entry name" value="Alpha-amylase"/>
    <property type="match status" value="1"/>
</dbReference>
<dbReference type="GO" id="GO:0005975">
    <property type="term" value="P:carbohydrate metabolic process"/>
    <property type="evidence" value="ECO:0007669"/>
    <property type="project" value="InterPro"/>
</dbReference>
<keyword evidence="7" id="KW-0326">Glycosidase</keyword>